<dbReference type="GO" id="GO:0016020">
    <property type="term" value="C:membrane"/>
    <property type="evidence" value="ECO:0007669"/>
    <property type="project" value="UniProtKB-SubCell"/>
</dbReference>
<sequence length="250" mass="28005">MAPRCFIDHGLSDVYNVENLTPVSDDLCLYGACILVFYYSYGAVTYVTLVIGKIGHPLEEIELWRLAFTIKCFYYHQIAYAIGIGLVKCIIVVVLRRIFGVSSPAFRIATWINLALCASWSLMTILIGLLNCRPLNYHWVFKSPAGHCVNPNATYTAVGMLDKITDVLIILTPVPMVLRLRITPLQKLGILGIFALGVVYVFPSIPGLLCKMVFIWTTIEWAVAIIVASAPMLRSLIEHIIHHKIFQSFT</sequence>
<dbReference type="PANTHER" id="PTHR33048:SF47">
    <property type="entry name" value="INTEGRAL MEMBRANE PROTEIN-RELATED"/>
    <property type="match status" value="1"/>
</dbReference>
<name>A0A7U2R0E8_ASPFN</name>
<keyword evidence="2 6" id="KW-0812">Transmembrane</keyword>
<dbReference type="PANTHER" id="PTHR33048">
    <property type="entry name" value="PTH11-LIKE INTEGRAL MEMBRANE PROTEIN (AFU_ORTHOLOGUE AFUA_5G11245)"/>
    <property type="match status" value="1"/>
</dbReference>
<evidence type="ECO:0000256" key="2">
    <source>
        <dbReference type="ARBA" id="ARBA00022692"/>
    </source>
</evidence>
<proteinExistence type="inferred from homology"/>
<keyword evidence="4 6" id="KW-0472">Membrane</keyword>
<evidence type="ECO:0000259" key="7">
    <source>
        <dbReference type="Pfam" id="PF20684"/>
    </source>
</evidence>
<dbReference type="Pfam" id="PF20684">
    <property type="entry name" value="Fung_rhodopsin"/>
    <property type="match status" value="1"/>
</dbReference>
<organism evidence="8 9">
    <name type="scientific">Aspergillus flavus (strain ATCC 200026 / FGSC A1120 / IAM 13836 / NRRL 3357 / JCM 12722 / SRRC 167)</name>
    <dbReference type="NCBI Taxonomy" id="332952"/>
    <lineage>
        <taxon>Eukaryota</taxon>
        <taxon>Fungi</taxon>
        <taxon>Dikarya</taxon>
        <taxon>Ascomycota</taxon>
        <taxon>Pezizomycotina</taxon>
        <taxon>Eurotiomycetes</taxon>
        <taxon>Eurotiomycetidae</taxon>
        <taxon>Eurotiales</taxon>
        <taxon>Aspergillaceae</taxon>
        <taxon>Aspergillus</taxon>
        <taxon>Aspergillus subgen. Circumdati</taxon>
    </lineage>
</organism>
<keyword evidence="3 6" id="KW-1133">Transmembrane helix</keyword>
<feature type="transmembrane region" description="Helical" evidence="6">
    <location>
        <begin position="73"/>
        <end position="99"/>
    </location>
</feature>
<dbReference type="Proteomes" id="UP000596276">
    <property type="component" value="Chromosome 4"/>
</dbReference>
<evidence type="ECO:0000256" key="5">
    <source>
        <dbReference type="ARBA" id="ARBA00038359"/>
    </source>
</evidence>
<feature type="transmembrane region" description="Helical" evidence="6">
    <location>
        <begin position="213"/>
        <end position="233"/>
    </location>
</feature>
<dbReference type="AlphaFoldDB" id="A0A7U2R0E8"/>
<comment type="subcellular location">
    <subcellularLocation>
        <location evidence="1">Membrane</location>
        <topology evidence="1">Multi-pass membrane protein</topology>
    </subcellularLocation>
</comment>
<feature type="transmembrane region" description="Helical" evidence="6">
    <location>
        <begin position="111"/>
        <end position="132"/>
    </location>
</feature>
<keyword evidence="9" id="KW-1185">Reference proteome</keyword>
<dbReference type="EMBL" id="CP044618">
    <property type="protein sequence ID" value="QRD90867.1"/>
    <property type="molecule type" value="Genomic_DNA"/>
</dbReference>
<evidence type="ECO:0000313" key="9">
    <source>
        <dbReference type="Proteomes" id="UP000596276"/>
    </source>
</evidence>
<evidence type="ECO:0000313" key="8">
    <source>
        <dbReference type="EMBL" id="QRD90867.1"/>
    </source>
</evidence>
<dbReference type="VEuPathDB" id="FungiDB:F9C07_2233240"/>
<protein>
    <recommendedName>
        <fullName evidence="7">Rhodopsin domain-containing protein</fullName>
    </recommendedName>
</protein>
<dbReference type="InterPro" id="IPR049326">
    <property type="entry name" value="Rhodopsin_dom_fungi"/>
</dbReference>
<gene>
    <name evidence="8" type="ORF">F9C07_2233240</name>
</gene>
<reference evidence="9" key="1">
    <citation type="journal article" date="2021" name="G3 (Bethesda)">
        <title>Chromosome assembled and annotated genome sequence of Aspergillus flavus NRRL 3357.</title>
        <authorList>
            <person name="Skerker J.M."/>
            <person name="Pianalto K.M."/>
            <person name="Mondo S.J."/>
            <person name="Yang K."/>
            <person name="Arkin A.P."/>
            <person name="Keller N.P."/>
            <person name="Grigoriev I.V."/>
            <person name="Louise Glass N.L."/>
        </authorList>
    </citation>
    <scope>NUCLEOTIDE SEQUENCE [LARGE SCALE GENOMIC DNA]</scope>
    <source>
        <strain evidence="9">ATCC 200026 / FGSC A1120 / IAM 13836 / NRRL 3357 / JCM 12722 / SRRC 167</strain>
    </source>
</reference>
<comment type="similarity">
    <text evidence="5">Belongs to the SAT4 family.</text>
</comment>
<evidence type="ECO:0000256" key="4">
    <source>
        <dbReference type="ARBA" id="ARBA00023136"/>
    </source>
</evidence>
<evidence type="ECO:0000256" key="6">
    <source>
        <dbReference type="SAM" id="Phobius"/>
    </source>
</evidence>
<feature type="domain" description="Rhodopsin" evidence="7">
    <location>
        <begin position="24"/>
        <end position="238"/>
    </location>
</feature>
<feature type="transmembrane region" description="Helical" evidence="6">
    <location>
        <begin position="29"/>
        <end position="52"/>
    </location>
</feature>
<dbReference type="VEuPathDB" id="FungiDB:AFLA_011585"/>
<feature type="transmembrane region" description="Helical" evidence="6">
    <location>
        <begin position="188"/>
        <end position="207"/>
    </location>
</feature>
<accession>A0A7U2R0E8</accession>
<dbReference type="InterPro" id="IPR052337">
    <property type="entry name" value="SAT4-like"/>
</dbReference>
<evidence type="ECO:0000256" key="1">
    <source>
        <dbReference type="ARBA" id="ARBA00004141"/>
    </source>
</evidence>
<evidence type="ECO:0000256" key="3">
    <source>
        <dbReference type="ARBA" id="ARBA00022989"/>
    </source>
</evidence>